<evidence type="ECO:0000313" key="7">
    <source>
        <dbReference type="Proteomes" id="UP001434883"/>
    </source>
</evidence>
<dbReference type="InterPro" id="IPR004895">
    <property type="entry name" value="Prenylated_rab_accept_PRA1"/>
</dbReference>
<keyword evidence="3 5" id="KW-1133">Transmembrane helix</keyword>
<accession>A0ABV0QV12</accession>
<protein>
    <recommendedName>
        <fullName evidence="5">PRA1 family protein</fullName>
    </recommendedName>
</protein>
<comment type="subcellular location">
    <subcellularLocation>
        <location evidence="1 5">Membrane</location>
        <topology evidence="1 5">Multi-pass membrane protein</topology>
    </subcellularLocation>
</comment>
<comment type="similarity">
    <text evidence="5">Belongs to the PRA1 family.</text>
</comment>
<keyword evidence="4 5" id="KW-0472">Membrane</keyword>
<name>A0ABV0QV12_9TELE</name>
<reference evidence="6 7" key="1">
    <citation type="submission" date="2021-06" db="EMBL/GenBank/DDBJ databases">
        <authorList>
            <person name="Palmer J.M."/>
        </authorList>
    </citation>
    <scope>NUCLEOTIDE SEQUENCE [LARGE SCALE GENOMIC DNA]</scope>
    <source>
        <strain evidence="6 7">XC_2019</strain>
        <tissue evidence="6">Muscle</tissue>
    </source>
</reference>
<feature type="transmembrane region" description="Helical" evidence="5">
    <location>
        <begin position="46"/>
        <end position="79"/>
    </location>
</feature>
<proteinExistence type="inferred from homology"/>
<evidence type="ECO:0000256" key="3">
    <source>
        <dbReference type="ARBA" id="ARBA00022989"/>
    </source>
</evidence>
<comment type="caution">
    <text evidence="5">Lacks conserved residue(s) required for the propagation of feature annotation.</text>
</comment>
<evidence type="ECO:0000256" key="5">
    <source>
        <dbReference type="RuleBase" id="RU363107"/>
    </source>
</evidence>
<sequence length="87" mass="9488">MNNCCSFLNPFGMFLGGAVVSLVFAGSVWAGENKATIKNFKRKNPTLFVIGVMVTSYFVLSLCGGVMVFIFGITFPLLCESHCHMII</sequence>
<keyword evidence="2 5" id="KW-0812">Transmembrane</keyword>
<dbReference type="Proteomes" id="UP001434883">
    <property type="component" value="Unassembled WGS sequence"/>
</dbReference>
<gene>
    <name evidence="6" type="primary">ARL6IP5</name>
    <name evidence="6" type="ORF">XENOCAPTIV_007985</name>
</gene>
<keyword evidence="7" id="KW-1185">Reference proteome</keyword>
<evidence type="ECO:0000256" key="1">
    <source>
        <dbReference type="ARBA" id="ARBA00004141"/>
    </source>
</evidence>
<evidence type="ECO:0000256" key="2">
    <source>
        <dbReference type="ARBA" id="ARBA00022692"/>
    </source>
</evidence>
<evidence type="ECO:0000256" key="4">
    <source>
        <dbReference type="ARBA" id="ARBA00023136"/>
    </source>
</evidence>
<dbReference type="Pfam" id="PF03208">
    <property type="entry name" value="PRA1"/>
    <property type="match status" value="1"/>
</dbReference>
<dbReference type="EMBL" id="JAHRIN010025400">
    <property type="protein sequence ID" value="MEQ2199674.1"/>
    <property type="molecule type" value="Genomic_DNA"/>
</dbReference>
<comment type="caution">
    <text evidence="6">The sequence shown here is derived from an EMBL/GenBank/DDBJ whole genome shotgun (WGS) entry which is preliminary data.</text>
</comment>
<evidence type="ECO:0000313" key="6">
    <source>
        <dbReference type="EMBL" id="MEQ2199674.1"/>
    </source>
</evidence>
<organism evidence="6 7">
    <name type="scientific">Xenoophorus captivus</name>
    <dbReference type="NCBI Taxonomy" id="1517983"/>
    <lineage>
        <taxon>Eukaryota</taxon>
        <taxon>Metazoa</taxon>
        <taxon>Chordata</taxon>
        <taxon>Craniata</taxon>
        <taxon>Vertebrata</taxon>
        <taxon>Euteleostomi</taxon>
        <taxon>Actinopterygii</taxon>
        <taxon>Neopterygii</taxon>
        <taxon>Teleostei</taxon>
        <taxon>Neoteleostei</taxon>
        <taxon>Acanthomorphata</taxon>
        <taxon>Ovalentaria</taxon>
        <taxon>Atherinomorphae</taxon>
        <taxon>Cyprinodontiformes</taxon>
        <taxon>Goodeidae</taxon>
        <taxon>Xenoophorus</taxon>
    </lineage>
</organism>